<dbReference type="Gene3D" id="1.10.10.1870">
    <property type="entry name" value="ShTK domain-like"/>
    <property type="match status" value="1"/>
</dbReference>
<comment type="caution">
    <text evidence="3">Lacks conserved residue(s) required for the propagation of feature annotation.</text>
</comment>
<organism evidence="7">
    <name type="scientific">Nippostrongylus brasiliensis</name>
    <name type="common">Rat hookworm</name>
    <dbReference type="NCBI Taxonomy" id="27835"/>
    <lineage>
        <taxon>Eukaryota</taxon>
        <taxon>Metazoa</taxon>
        <taxon>Ecdysozoa</taxon>
        <taxon>Nematoda</taxon>
        <taxon>Chromadorea</taxon>
        <taxon>Rhabditida</taxon>
        <taxon>Rhabditina</taxon>
        <taxon>Rhabditomorpha</taxon>
        <taxon>Strongyloidea</taxon>
        <taxon>Heligmosomidae</taxon>
        <taxon>Nippostrongylus</taxon>
    </lineage>
</organism>
<dbReference type="WBParaSite" id="NBR_0000396801-mRNA-1">
    <property type="protein sequence ID" value="NBR_0000396801-mRNA-1"/>
    <property type="gene ID" value="NBR_0000396801"/>
</dbReference>
<gene>
    <name evidence="5" type="ORF">NBR_LOCUS3968</name>
</gene>
<dbReference type="EMBL" id="UYSL01006662">
    <property type="protein sequence ID" value="VDL67557.1"/>
    <property type="molecule type" value="Genomic_DNA"/>
</dbReference>
<proteinExistence type="predicted"/>
<dbReference type="FunFam" id="1.10.10.1940:FF:000002">
    <property type="entry name" value="PHAryngeal gland Toxin-related"/>
    <property type="match status" value="1"/>
</dbReference>
<dbReference type="OMA" id="TSLMRTQ"/>
<feature type="domain" description="ShKT" evidence="4">
    <location>
        <begin position="21"/>
        <end position="61"/>
    </location>
</feature>
<keyword evidence="2" id="KW-1015">Disulfide bond</keyword>
<reference evidence="7" key="1">
    <citation type="submission" date="2017-02" db="UniProtKB">
        <authorList>
            <consortium name="WormBaseParasite"/>
        </authorList>
    </citation>
    <scope>IDENTIFICATION</scope>
</reference>
<reference evidence="5 6" key="2">
    <citation type="submission" date="2018-11" db="EMBL/GenBank/DDBJ databases">
        <authorList>
            <consortium name="Pathogen Informatics"/>
        </authorList>
    </citation>
    <scope>NUCLEOTIDE SEQUENCE [LARGE SCALE GENOMIC DNA]</scope>
</reference>
<accession>A0A0N4XN66</accession>
<dbReference type="Proteomes" id="UP000271162">
    <property type="component" value="Unassembled WGS sequence"/>
</dbReference>
<protein>
    <submittedName>
        <fullName evidence="7">ShKT domain-containing protein</fullName>
    </submittedName>
</protein>
<keyword evidence="1" id="KW-0732">Signal</keyword>
<evidence type="ECO:0000256" key="2">
    <source>
        <dbReference type="ARBA" id="ARBA00023157"/>
    </source>
</evidence>
<evidence type="ECO:0000256" key="3">
    <source>
        <dbReference type="PROSITE-ProRule" id="PRU01005"/>
    </source>
</evidence>
<evidence type="ECO:0000313" key="7">
    <source>
        <dbReference type="WBParaSite" id="NBR_0000396801-mRNA-1"/>
    </source>
</evidence>
<keyword evidence="6" id="KW-1185">Reference proteome</keyword>
<evidence type="ECO:0000313" key="6">
    <source>
        <dbReference type="Proteomes" id="UP000271162"/>
    </source>
</evidence>
<dbReference type="PROSITE" id="PS51670">
    <property type="entry name" value="SHKT"/>
    <property type="match status" value="1"/>
</dbReference>
<dbReference type="Pfam" id="PF01549">
    <property type="entry name" value="ShK"/>
    <property type="match status" value="2"/>
</dbReference>
<evidence type="ECO:0000256" key="1">
    <source>
        <dbReference type="ARBA" id="ARBA00022729"/>
    </source>
</evidence>
<name>A0A0N4XN66_NIPBR</name>
<dbReference type="STRING" id="27835.A0A0N4XN66"/>
<dbReference type="Gene3D" id="1.10.10.1940">
    <property type="match status" value="1"/>
</dbReference>
<evidence type="ECO:0000259" key="4">
    <source>
        <dbReference type="PROSITE" id="PS51670"/>
    </source>
</evidence>
<evidence type="ECO:0000313" key="5">
    <source>
        <dbReference type="EMBL" id="VDL67557.1"/>
    </source>
</evidence>
<dbReference type="InterPro" id="IPR003582">
    <property type="entry name" value="ShKT_dom"/>
</dbReference>
<dbReference type="PANTHER" id="PTHR46219">
    <property type="entry name" value="PROTEIN CBG11138"/>
    <property type="match status" value="1"/>
</dbReference>
<dbReference type="AlphaFoldDB" id="A0A0N4XN66"/>
<dbReference type="SMART" id="SM00254">
    <property type="entry name" value="ShKT"/>
    <property type="match status" value="2"/>
</dbReference>
<dbReference type="PANTHER" id="PTHR46219:SF5">
    <property type="entry name" value="SHKT DOMAIN-CONTAINING PROTEIN"/>
    <property type="match status" value="1"/>
</dbReference>
<sequence>MDSTAGIHIDYIVTAFSSRSCVDQLNPKTGRSDCPSRANLCSNAIYRSIMESQCPRTCGFCTIGGTTQPQPGATACVDMINLATGKSDCGDRYNLCHNPIYRDLMMQQCRKTCGYC</sequence>